<dbReference type="EMBL" id="BAAARW010000044">
    <property type="protein sequence ID" value="GAA2456259.1"/>
    <property type="molecule type" value="Genomic_DNA"/>
</dbReference>
<proteinExistence type="predicted"/>
<dbReference type="Proteomes" id="UP001501231">
    <property type="component" value="Unassembled WGS sequence"/>
</dbReference>
<comment type="caution">
    <text evidence="2">The sequence shown here is derived from an EMBL/GenBank/DDBJ whole genome shotgun (WGS) entry which is preliminary data.</text>
</comment>
<dbReference type="RefSeq" id="WP_344597844.1">
    <property type="nucleotide sequence ID" value="NZ_BAAARW010000044.1"/>
</dbReference>
<accession>A0ABN3KCX0</accession>
<dbReference type="SUPFAM" id="SSF160631">
    <property type="entry name" value="SMI1/KNR4-like"/>
    <property type="match status" value="1"/>
</dbReference>
<reference evidence="2 3" key="1">
    <citation type="journal article" date="2019" name="Int. J. Syst. Evol. Microbiol.">
        <title>The Global Catalogue of Microorganisms (GCM) 10K type strain sequencing project: providing services to taxonomists for standard genome sequencing and annotation.</title>
        <authorList>
            <consortium name="The Broad Institute Genomics Platform"/>
            <consortium name="The Broad Institute Genome Sequencing Center for Infectious Disease"/>
            <person name="Wu L."/>
            <person name="Ma J."/>
        </authorList>
    </citation>
    <scope>NUCLEOTIDE SEQUENCE [LARGE SCALE GENOMIC DNA]</scope>
    <source>
        <strain evidence="2 3">JCM 3325</strain>
    </source>
</reference>
<dbReference type="Pfam" id="PF09346">
    <property type="entry name" value="SMI1_KNR4"/>
    <property type="match status" value="1"/>
</dbReference>
<gene>
    <name evidence="2" type="ORF">GCM10010191_89540</name>
</gene>
<evidence type="ECO:0000313" key="3">
    <source>
        <dbReference type="Proteomes" id="UP001501231"/>
    </source>
</evidence>
<evidence type="ECO:0000259" key="1">
    <source>
        <dbReference type="SMART" id="SM00860"/>
    </source>
</evidence>
<organism evidence="2 3">
    <name type="scientific">Actinomadura vinacea</name>
    <dbReference type="NCBI Taxonomy" id="115336"/>
    <lineage>
        <taxon>Bacteria</taxon>
        <taxon>Bacillati</taxon>
        <taxon>Actinomycetota</taxon>
        <taxon>Actinomycetes</taxon>
        <taxon>Streptosporangiales</taxon>
        <taxon>Thermomonosporaceae</taxon>
        <taxon>Actinomadura</taxon>
    </lineage>
</organism>
<protein>
    <recommendedName>
        <fullName evidence="1">Knr4/Smi1-like domain-containing protein</fullName>
    </recommendedName>
</protein>
<sequence length="201" mass="22078">MILAGLASLRERGPLPREGFELRPPLELEYVLALERSHEVRLPESYRNFVLQVGDGGAGPHHGLWPLHRSARWVGHGPPYGPGYLAIPFPFTTRVPAECFDELDDDGDYDDVLTGSMIITEIGCGAFFRLIVTGPASGQVWRDEVSVGGALVPGPDFGEWYLSWLRGVGAVKGTPTGRRRRLADWHSSSLVYRGPGSEQGR</sequence>
<dbReference type="InterPro" id="IPR037883">
    <property type="entry name" value="Knr4/Smi1-like_sf"/>
</dbReference>
<keyword evidence="3" id="KW-1185">Reference proteome</keyword>
<dbReference type="SMART" id="SM00860">
    <property type="entry name" value="SMI1_KNR4"/>
    <property type="match status" value="1"/>
</dbReference>
<evidence type="ECO:0000313" key="2">
    <source>
        <dbReference type="EMBL" id="GAA2456259.1"/>
    </source>
</evidence>
<name>A0ABN3KCX0_9ACTN</name>
<dbReference type="InterPro" id="IPR018958">
    <property type="entry name" value="Knr4/Smi1-like_dom"/>
</dbReference>
<feature type="domain" description="Knr4/Smi1-like" evidence="1">
    <location>
        <begin position="25"/>
        <end position="163"/>
    </location>
</feature>